<feature type="domain" description="ABC transporter" evidence="11">
    <location>
        <begin position="1299"/>
        <end position="1533"/>
    </location>
</feature>
<keyword evidence="3" id="KW-0813">Transport</keyword>
<dbReference type="CDD" id="cd03244">
    <property type="entry name" value="ABCC_MRP_domain2"/>
    <property type="match status" value="1"/>
</dbReference>
<keyword evidence="6" id="KW-0547">Nucleotide-binding</keyword>
<evidence type="ECO:0000256" key="7">
    <source>
        <dbReference type="ARBA" id="ARBA00022840"/>
    </source>
</evidence>
<dbReference type="PANTHER" id="PTHR24223:SF415">
    <property type="entry name" value="FI20190P1"/>
    <property type="match status" value="1"/>
</dbReference>
<feature type="domain" description="ABC transmembrane type-1" evidence="12">
    <location>
        <begin position="970"/>
        <end position="1260"/>
    </location>
</feature>
<dbReference type="CDD" id="cd18603">
    <property type="entry name" value="ABC_6TM_MRP1_2_3_6_D2_like"/>
    <property type="match status" value="1"/>
</dbReference>
<evidence type="ECO:0000256" key="8">
    <source>
        <dbReference type="ARBA" id="ARBA00022989"/>
    </source>
</evidence>
<dbReference type="InterPro" id="IPR003593">
    <property type="entry name" value="AAA+_ATPase"/>
</dbReference>
<feature type="domain" description="ABC transporter" evidence="11">
    <location>
        <begin position="650"/>
        <end position="876"/>
    </location>
</feature>
<keyword evidence="7" id="KW-0067">ATP-binding</keyword>
<feature type="transmembrane region" description="Helical" evidence="10">
    <location>
        <begin position="465"/>
        <end position="487"/>
    </location>
</feature>
<evidence type="ECO:0000256" key="1">
    <source>
        <dbReference type="ARBA" id="ARBA00004127"/>
    </source>
</evidence>
<dbReference type="Gene3D" id="3.40.50.300">
    <property type="entry name" value="P-loop containing nucleotide triphosphate hydrolases"/>
    <property type="match status" value="2"/>
</dbReference>
<name>A0A0K0FLP7_STRVS</name>
<dbReference type="GO" id="GO:0012505">
    <property type="term" value="C:endomembrane system"/>
    <property type="evidence" value="ECO:0007669"/>
    <property type="project" value="UniProtKB-SubCell"/>
</dbReference>
<feature type="transmembrane region" description="Helical" evidence="10">
    <location>
        <begin position="137"/>
        <end position="159"/>
    </location>
</feature>
<dbReference type="GO" id="GO:0005524">
    <property type="term" value="F:ATP binding"/>
    <property type="evidence" value="ECO:0007669"/>
    <property type="project" value="UniProtKB-KW"/>
</dbReference>
<accession>A0A0K0FLP7</accession>
<keyword evidence="9 10" id="KW-0472">Membrane</keyword>
<dbReference type="PROSITE" id="PS00211">
    <property type="entry name" value="ABC_TRANSPORTER_1"/>
    <property type="match status" value="1"/>
</dbReference>
<dbReference type="FunFam" id="1.20.1560.10:FF:000081">
    <property type="entry name" value="Protein CBG24505"/>
    <property type="match status" value="1"/>
</dbReference>
<dbReference type="Pfam" id="PF00664">
    <property type="entry name" value="ABC_membrane"/>
    <property type="match status" value="2"/>
</dbReference>
<feature type="transmembrane region" description="Helical" evidence="10">
    <location>
        <begin position="111"/>
        <end position="131"/>
    </location>
</feature>
<dbReference type="SUPFAM" id="SSF90123">
    <property type="entry name" value="ABC transporter transmembrane region"/>
    <property type="match status" value="2"/>
</dbReference>
<dbReference type="InterPro" id="IPR011527">
    <property type="entry name" value="ABC1_TM_dom"/>
</dbReference>
<feature type="transmembrane region" description="Helical" evidence="10">
    <location>
        <begin position="963"/>
        <end position="982"/>
    </location>
</feature>
<dbReference type="Pfam" id="PF00005">
    <property type="entry name" value="ABC_tran"/>
    <property type="match status" value="2"/>
</dbReference>
<evidence type="ECO:0000313" key="14">
    <source>
        <dbReference type="WBParaSite" id="SVE_0996300.1"/>
    </source>
</evidence>
<feature type="transmembrane region" description="Helical" evidence="10">
    <location>
        <begin position="1017"/>
        <end position="1043"/>
    </location>
</feature>
<protein>
    <submittedName>
        <fullName evidence="14">ATP-binding cassette sub-family C member 8 (inferred by orthology to a human protein)</fullName>
    </submittedName>
</protein>
<keyword evidence="8 10" id="KW-1133">Transmembrane helix</keyword>
<organism evidence="13 14">
    <name type="scientific">Strongyloides venezuelensis</name>
    <name type="common">Threadworm</name>
    <dbReference type="NCBI Taxonomy" id="75913"/>
    <lineage>
        <taxon>Eukaryota</taxon>
        <taxon>Metazoa</taxon>
        <taxon>Ecdysozoa</taxon>
        <taxon>Nematoda</taxon>
        <taxon>Chromadorea</taxon>
        <taxon>Rhabditida</taxon>
        <taxon>Tylenchina</taxon>
        <taxon>Panagrolaimomorpha</taxon>
        <taxon>Strongyloidoidea</taxon>
        <taxon>Strongyloididae</taxon>
        <taxon>Strongyloides</taxon>
    </lineage>
</organism>
<dbReference type="PANTHER" id="PTHR24223">
    <property type="entry name" value="ATP-BINDING CASSETTE SUB-FAMILY C"/>
    <property type="match status" value="1"/>
</dbReference>
<reference evidence="14" key="2">
    <citation type="submission" date="2015-08" db="UniProtKB">
        <authorList>
            <consortium name="WormBaseParasite"/>
        </authorList>
    </citation>
    <scope>IDENTIFICATION</scope>
</reference>
<evidence type="ECO:0000256" key="2">
    <source>
        <dbReference type="ARBA" id="ARBA00009726"/>
    </source>
</evidence>
<dbReference type="GO" id="GO:0016020">
    <property type="term" value="C:membrane"/>
    <property type="evidence" value="ECO:0007669"/>
    <property type="project" value="InterPro"/>
</dbReference>
<feature type="domain" description="ABC transmembrane type-1" evidence="12">
    <location>
        <begin position="326"/>
        <end position="609"/>
    </location>
</feature>
<sequence>MLDFPAYSNCVIKDGDSELKAHKEIPAKRSPVFVTSLAGMVNSFFCDGNFFEGNDSIHSSSVPIIDECYRKTIIPWIPAIFFWLMAPIFITYSERFRKRKISVNLRWNKLILAKFSITFIVLILSVLQLIYSIKNKYYISRIYSIIWIITFSGLLLSQYISKLRGILSSGILFNTWVLFTISCLPEIHYIFKDTSKTINFSTIIFTIQFIFFVLQTILFSFADKKAETFQEGYISPELYSSFLSRITLWWFNAFAWLGSKGKLEINDLYDLNYGNTSEYIENLWEKYWIPTIREYYEKVATSEDKKIVPLPSVIYNIFKMFKYEFITAGCIKMCSDLLQFINPFLLKLMIDYVSDPKSHLWLGVFYGILMFVVSEIRSFCINFYFYIMFRLGTKIQTALTSAVYKKTLKLSSVARRDKTVGEIVNLMAIDIERFQMITSQVQQFWSSPFQIVLALIFLFNTLGYAALAGAFVMFAFVPINYFSSIFMRRYQMKQMKYKDERVKMCNEVLNGMKVVKLYAWEIPMSEMIENIRKKELDCIKKSSIIRSFIDTFNQSSAFFVALLSFTTYTLTDQSSHFLTPQIAFVSLTLFNLMRSPVTMLGMLINETVKVVVSNKRLKEFLTADELDEQIMNRRNISLDEKTKHPNDGSICIDRVTFSWDHDENSKNNLKNINIDMESGHLIVIIGKVGSGKSSLLSGILGEMSKLSGNVEINGSVAYFPQQPWIQNLPLRDNILFGEEYKHHLYDRVIECCALKPDIAILPNGDKTEIGEKGINLSGGQKARISLARAVYSNSDIYLLDDPLSAVDSHVGKHIFDKVIGPFGILRNKTRVLVTNNVHILDKADLIIMMEDCKVKRIGKYDTLINDTTGVFNNFIMSVEKEKKEDDDDIKESTPESFEVDINNIDFDEGLTTLSRINSRSTSITSRRSIQSIDGKTNDGKLIEKEFTDTGSVKKIVYLKYFKATRYHLAFLFAFGYMVYNALQLGRSLWLSKWSDDYDIIANNGTINPSGIPLGVRLGVYASFGLLESLGFICSMFALIFGALNASKNLHSPLLHSIMRSPMSFFDTTPIGRILNRFGKDIDVVDINLPMSFRYFVMCICQIVVSLLIIIITTPIFASVILPLVIIYGLSLKLYVPTSRQLKRLESVNRSPIYSHFGETIQGASTIRGYNKVIPFIKLSDAKVDLFIKIKYLTLCANRWLAIRLEFIGNCVLLFTVLFSTVSKELGWITSSGLIAVSITYSMNITEVLNFAVRQISELETNIVSVERLIEYCNTETDPEWRNDEGAKLCSKDWPNKGEIIFKNYSTRYRPGLELVVKNINLHIEGGEKIGIVGRTGAGKSSMTLALFRMIEPAEGTIFIDGVDITKIGLHDLRSHITVIPQDPVLFSGTLRFNLNPFNIYTDDEIWSSLEKAHLKNFALSNPEGLDFVVSESGSNISVGTCQLICLARAILRKSRILILDEATAAIDYHTDQLIQNTIRKEFSTSTVLAIAHRLNTIMDYDKIIVLDQGKVVEFDTPSYLLKNKNSVFFSMAQDAKLKET</sequence>
<keyword evidence="4 10" id="KW-0812">Transmembrane</keyword>
<dbReference type="InterPro" id="IPR017871">
    <property type="entry name" value="ABC_transporter-like_CS"/>
</dbReference>
<dbReference type="GO" id="GO:0140359">
    <property type="term" value="F:ABC-type transporter activity"/>
    <property type="evidence" value="ECO:0007669"/>
    <property type="project" value="InterPro"/>
</dbReference>
<dbReference type="FunFam" id="1.20.1560.10:FF:000100">
    <property type="entry name" value="ABC transporter ATP-binding protein"/>
    <property type="match status" value="1"/>
</dbReference>
<keyword evidence="5" id="KW-0677">Repeat</keyword>
<dbReference type="InterPro" id="IPR036640">
    <property type="entry name" value="ABC1_TM_sf"/>
</dbReference>
<comment type="subcellular location">
    <subcellularLocation>
        <location evidence="1">Endomembrane system</location>
        <topology evidence="1">Multi-pass membrane protein</topology>
    </subcellularLocation>
</comment>
<evidence type="ECO:0000259" key="11">
    <source>
        <dbReference type="PROSITE" id="PS50893"/>
    </source>
</evidence>
<dbReference type="GO" id="GO:0016887">
    <property type="term" value="F:ATP hydrolysis activity"/>
    <property type="evidence" value="ECO:0007669"/>
    <property type="project" value="InterPro"/>
</dbReference>
<dbReference type="Proteomes" id="UP000035680">
    <property type="component" value="Unassembled WGS sequence"/>
</dbReference>
<keyword evidence="13" id="KW-1185">Reference proteome</keyword>
<dbReference type="Gene3D" id="1.20.1560.10">
    <property type="entry name" value="ABC transporter type 1, transmembrane domain"/>
    <property type="match status" value="2"/>
</dbReference>
<dbReference type="STRING" id="75913.A0A0K0FLP7"/>
<dbReference type="CDD" id="cd18595">
    <property type="entry name" value="ABC_6TM_MRP1_2_3_6_D1_like"/>
    <property type="match status" value="1"/>
</dbReference>
<evidence type="ECO:0000256" key="6">
    <source>
        <dbReference type="ARBA" id="ARBA00022741"/>
    </source>
</evidence>
<evidence type="ECO:0000259" key="12">
    <source>
        <dbReference type="PROSITE" id="PS50929"/>
    </source>
</evidence>
<evidence type="ECO:0000256" key="3">
    <source>
        <dbReference type="ARBA" id="ARBA00022448"/>
    </source>
</evidence>
<evidence type="ECO:0000256" key="10">
    <source>
        <dbReference type="SAM" id="Phobius"/>
    </source>
</evidence>
<dbReference type="InterPro" id="IPR027417">
    <property type="entry name" value="P-loop_NTPase"/>
</dbReference>
<feature type="transmembrane region" description="Helical" evidence="10">
    <location>
        <begin position="73"/>
        <end position="90"/>
    </location>
</feature>
<feature type="transmembrane region" description="Helical" evidence="10">
    <location>
        <begin position="171"/>
        <end position="191"/>
    </location>
</feature>
<dbReference type="SMART" id="SM00382">
    <property type="entry name" value="AAA"/>
    <property type="match status" value="2"/>
</dbReference>
<evidence type="ECO:0000313" key="13">
    <source>
        <dbReference type="Proteomes" id="UP000035680"/>
    </source>
</evidence>
<evidence type="ECO:0000256" key="9">
    <source>
        <dbReference type="ARBA" id="ARBA00023136"/>
    </source>
</evidence>
<dbReference type="InterPro" id="IPR003439">
    <property type="entry name" value="ABC_transporter-like_ATP-bd"/>
</dbReference>
<dbReference type="CDD" id="cd03250">
    <property type="entry name" value="ABCC_MRP_domain1"/>
    <property type="match status" value="1"/>
</dbReference>
<dbReference type="SUPFAM" id="SSF52540">
    <property type="entry name" value="P-loop containing nucleoside triphosphate hydrolases"/>
    <property type="match status" value="2"/>
</dbReference>
<dbReference type="FunFam" id="3.40.50.300:FF:000074">
    <property type="entry name" value="Multidrug resistance-associated protein 5 isoform 1"/>
    <property type="match status" value="1"/>
</dbReference>
<feature type="transmembrane region" description="Helical" evidence="10">
    <location>
        <begin position="197"/>
        <end position="221"/>
    </location>
</feature>
<dbReference type="PROSITE" id="PS50893">
    <property type="entry name" value="ABC_TRANSPORTER_2"/>
    <property type="match status" value="2"/>
</dbReference>
<dbReference type="FunFam" id="3.40.50.300:FF:000997">
    <property type="entry name" value="Multidrug resistance-associated protein 1"/>
    <property type="match status" value="1"/>
</dbReference>
<reference evidence="13" key="1">
    <citation type="submission" date="2014-07" db="EMBL/GenBank/DDBJ databases">
        <authorList>
            <person name="Martin A.A"/>
            <person name="De Silva N."/>
        </authorList>
    </citation>
    <scope>NUCLEOTIDE SEQUENCE</scope>
</reference>
<evidence type="ECO:0000256" key="4">
    <source>
        <dbReference type="ARBA" id="ARBA00022692"/>
    </source>
</evidence>
<proteinExistence type="inferred from homology"/>
<dbReference type="WBParaSite" id="SVE_0996300.1">
    <property type="protein sequence ID" value="SVE_0996300.1"/>
    <property type="gene ID" value="SVE_0996300"/>
</dbReference>
<dbReference type="InterPro" id="IPR050173">
    <property type="entry name" value="ABC_transporter_C-like"/>
</dbReference>
<comment type="similarity">
    <text evidence="2">Belongs to the ABC transporter superfamily. ABCC family. Conjugate transporter (TC 3.A.1.208) subfamily.</text>
</comment>
<evidence type="ECO:0000256" key="5">
    <source>
        <dbReference type="ARBA" id="ARBA00022737"/>
    </source>
</evidence>
<feature type="transmembrane region" description="Helical" evidence="10">
    <location>
        <begin position="364"/>
        <end position="387"/>
    </location>
</feature>
<dbReference type="PROSITE" id="PS50929">
    <property type="entry name" value="ABC_TM1F"/>
    <property type="match status" value="2"/>
</dbReference>